<name>A0A9D2G6E8_9FIRM</name>
<dbReference type="InterPro" id="IPR006204">
    <property type="entry name" value="GHMP_kinase_N_dom"/>
</dbReference>
<evidence type="ECO:0000259" key="5">
    <source>
        <dbReference type="Pfam" id="PF00288"/>
    </source>
</evidence>
<protein>
    <submittedName>
        <fullName evidence="7">Galactokinase</fullName>
    </submittedName>
</protein>
<comment type="caution">
    <text evidence="7">The sequence shown here is derived from an EMBL/GenBank/DDBJ whole genome shotgun (WGS) entry which is preliminary data.</text>
</comment>
<keyword evidence="3" id="KW-0418">Kinase</keyword>
<comment type="similarity">
    <text evidence="1">Belongs to the GHMP kinase family. GalK subfamily.</text>
</comment>
<reference evidence="7" key="1">
    <citation type="journal article" date="2021" name="PeerJ">
        <title>Extensive microbial diversity within the chicken gut microbiome revealed by metagenomics and culture.</title>
        <authorList>
            <person name="Gilroy R."/>
            <person name="Ravi A."/>
            <person name="Getino M."/>
            <person name="Pursley I."/>
            <person name="Horton D.L."/>
            <person name="Alikhan N.F."/>
            <person name="Baker D."/>
            <person name="Gharbi K."/>
            <person name="Hall N."/>
            <person name="Watson M."/>
            <person name="Adriaenssens E.M."/>
            <person name="Foster-Nyarko E."/>
            <person name="Jarju S."/>
            <person name="Secka A."/>
            <person name="Antonio M."/>
            <person name="Oren A."/>
            <person name="Chaudhuri R.R."/>
            <person name="La Ragione R."/>
            <person name="Hildebrand F."/>
            <person name="Pallen M.J."/>
        </authorList>
    </citation>
    <scope>NUCLEOTIDE SEQUENCE</scope>
    <source>
        <strain evidence="7">ChiW7-2402</strain>
    </source>
</reference>
<accession>A0A9D2G6E8</accession>
<sequence>MERYSDLYGCGEEEALSRRGRLAADFKAQFGCAPTRFFSSPGRAEIVGNHTDHNGGKVLVSAISCDVMAAVAPRTDGNVVIASGEYYPIRVSVHELSVRERERGKSIALVRGVLRYLAELGCPLGGFSCVTHSTIFRGAGVSSSAAFEVLIAEIVNALFLGGRLPAIEKARAGMYAENNYFGKPCGLLDQAGVALGGLNAIDFGPREPVVSPVPAPEGYRLVLTNTGGSHAKLTAHYADIRREMGEVAAFFHKKRLCELEESDLLEALPALRQKVNDRAILRAFHFFEENRRVERAAEALTEGDTALFFDEVTGSGESSLKFLQNCYVPGDPSQPVVIALKLTEKLLKGGAYRMMGGGFTGTVLAFCPAGGEERYSREMARVFGKENVFVTDLRASGARETGA</sequence>
<evidence type="ECO:0000313" key="7">
    <source>
        <dbReference type="EMBL" id="HIZ73136.1"/>
    </source>
</evidence>
<dbReference type="GO" id="GO:0005524">
    <property type="term" value="F:ATP binding"/>
    <property type="evidence" value="ECO:0007669"/>
    <property type="project" value="UniProtKB-KW"/>
</dbReference>
<dbReference type="PRINTS" id="PR00473">
    <property type="entry name" value="GALCTOKINASE"/>
</dbReference>
<evidence type="ECO:0000313" key="8">
    <source>
        <dbReference type="Proteomes" id="UP000824102"/>
    </source>
</evidence>
<dbReference type="InterPro" id="IPR006206">
    <property type="entry name" value="Mevalonate/galactokinase"/>
</dbReference>
<dbReference type="InterPro" id="IPR036554">
    <property type="entry name" value="GHMP_kinase_C_sf"/>
</dbReference>
<gene>
    <name evidence="7" type="ORF">H9964_06115</name>
</gene>
<dbReference type="Pfam" id="PF00288">
    <property type="entry name" value="GHMP_kinases_N"/>
    <property type="match status" value="1"/>
</dbReference>
<feature type="domain" description="GHMP kinase N-terminal" evidence="5">
    <location>
        <begin position="109"/>
        <end position="197"/>
    </location>
</feature>
<keyword evidence="3" id="KW-0808">Transferase</keyword>
<evidence type="ECO:0000256" key="2">
    <source>
        <dbReference type="ARBA" id="ARBA00022741"/>
    </source>
</evidence>
<reference evidence="7" key="2">
    <citation type="submission" date="2021-04" db="EMBL/GenBank/DDBJ databases">
        <authorList>
            <person name="Gilroy R."/>
        </authorList>
    </citation>
    <scope>NUCLEOTIDE SEQUENCE</scope>
    <source>
        <strain evidence="7">ChiW7-2402</strain>
    </source>
</reference>
<keyword evidence="2" id="KW-0547">Nucleotide-binding</keyword>
<evidence type="ECO:0000259" key="6">
    <source>
        <dbReference type="Pfam" id="PF10509"/>
    </source>
</evidence>
<dbReference type="SUPFAM" id="SSF55060">
    <property type="entry name" value="GHMP Kinase, C-terminal domain"/>
    <property type="match status" value="1"/>
</dbReference>
<dbReference type="GO" id="GO:0005829">
    <property type="term" value="C:cytosol"/>
    <property type="evidence" value="ECO:0007669"/>
    <property type="project" value="TreeGrafter"/>
</dbReference>
<dbReference type="PRINTS" id="PR00959">
    <property type="entry name" value="MEVGALKINASE"/>
</dbReference>
<dbReference type="Gene3D" id="3.30.70.890">
    <property type="entry name" value="GHMP kinase, C-terminal domain"/>
    <property type="match status" value="1"/>
</dbReference>
<dbReference type="Proteomes" id="UP000824102">
    <property type="component" value="Unassembled WGS sequence"/>
</dbReference>
<dbReference type="PANTHER" id="PTHR10457">
    <property type="entry name" value="MEVALONATE KINASE/GALACTOKINASE"/>
    <property type="match status" value="1"/>
</dbReference>
<keyword evidence="4" id="KW-0067">ATP-binding</keyword>
<dbReference type="PANTHER" id="PTHR10457:SF7">
    <property type="entry name" value="GALACTOKINASE-RELATED"/>
    <property type="match status" value="1"/>
</dbReference>
<proteinExistence type="inferred from homology"/>
<dbReference type="EMBL" id="DXBB01000084">
    <property type="protein sequence ID" value="HIZ73136.1"/>
    <property type="molecule type" value="Genomic_DNA"/>
</dbReference>
<organism evidence="7 8">
    <name type="scientific">Candidatus Gallimonas intestinavium</name>
    <dbReference type="NCBI Taxonomy" id="2838603"/>
    <lineage>
        <taxon>Bacteria</taxon>
        <taxon>Bacillati</taxon>
        <taxon>Bacillota</taxon>
        <taxon>Clostridia</taxon>
        <taxon>Candidatus Gallimonas</taxon>
    </lineage>
</organism>
<dbReference type="InterPro" id="IPR020568">
    <property type="entry name" value="Ribosomal_Su5_D2-typ_SF"/>
</dbReference>
<dbReference type="GO" id="GO:0004335">
    <property type="term" value="F:galactokinase activity"/>
    <property type="evidence" value="ECO:0007669"/>
    <property type="project" value="InterPro"/>
</dbReference>
<dbReference type="PIRSF" id="PIRSF000530">
    <property type="entry name" value="Galactokinase"/>
    <property type="match status" value="1"/>
</dbReference>
<evidence type="ECO:0000256" key="3">
    <source>
        <dbReference type="ARBA" id="ARBA00022777"/>
    </source>
</evidence>
<dbReference type="Gene3D" id="3.30.230.10">
    <property type="match status" value="1"/>
</dbReference>
<dbReference type="Pfam" id="PF10509">
    <property type="entry name" value="GalKase_gal_bdg"/>
    <property type="match status" value="1"/>
</dbReference>
<dbReference type="InterPro" id="IPR019539">
    <property type="entry name" value="GalKase_N"/>
</dbReference>
<dbReference type="AlphaFoldDB" id="A0A9D2G6E8"/>
<dbReference type="GO" id="GO:0006012">
    <property type="term" value="P:galactose metabolic process"/>
    <property type="evidence" value="ECO:0007669"/>
    <property type="project" value="InterPro"/>
</dbReference>
<evidence type="ECO:0000256" key="1">
    <source>
        <dbReference type="ARBA" id="ARBA00006566"/>
    </source>
</evidence>
<feature type="domain" description="Galactokinase N-terminal" evidence="6">
    <location>
        <begin position="25"/>
        <end position="73"/>
    </location>
</feature>
<evidence type="ECO:0000256" key="4">
    <source>
        <dbReference type="ARBA" id="ARBA00022840"/>
    </source>
</evidence>
<dbReference type="InterPro" id="IPR000705">
    <property type="entry name" value="Galactokinase"/>
</dbReference>
<dbReference type="SUPFAM" id="SSF54211">
    <property type="entry name" value="Ribosomal protein S5 domain 2-like"/>
    <property type="match status" value="1"/>
</dbReference>
<dbReference type="InterPro" id="IPR014721">
    <property type="entry name" value="Ribsml_uS5_D2-typ_fold_subgr"/>
</dbReference>